<dbReference type="EMBL" id="MK697702">
    <property type="protein sequence ID" value="QHR91534.1"/>
    <property type="molecule type" value="Genomic_DNA"/>
</dbReference>
<accession>A0A6B9XQZ7</accession>
<sequence length="59" mass="6855">MSTLEVRSRRTWGGIDRLDVMDGTLLINRAREDTTFIHSFIHLRPYPRLLGVLISIKCN</sequence>
<proteinExistence type="predicted"/>
<name>A0A6B9XQZ7_PICSI</name>
<protein>
    <submittedName>
        <fullName evidence="1">Uncharacterized protein</fullName>
    </submittedName>
</protein>
<evidence type="ECO:0000313" key="1">
    <source>
        <dbReference type="EMBL" id="QHR91534.1"/>
    </source>
</evidence>
<reference evidence="1" key="1">
    <citation type="submission" date="2019-03" db="EMBL/GenBank/DDBJ databases">
        <title>Largest Complete Mitochondrial Genome of a Gymnosperm, Sitka Spruce (Picea sitchensis), Indicates Complex Physical Structure.</title>
        <authorList>
            <person name="Jackman S.D."/>
            <person name="Coombe L."/>
            <person name="Warren R."/>
            <person name="Kirk H."/>
            <person name="Trinh E."/>
            <person name="McLeod T."/>
            <person name="Pleasance S."/>
            <person name="Pandoh P."/>
            <person name="Zhao Y."/>
            <person name="Coope R."/>
            <person name="Bousquet J."/>
            <person name="Bohlmann J.C."/>
            <person name="Jones S.J.M."/>
            <person name="Birol I."/>
        </authorList>
    </citation>
    <scope>NUCLEOTIDE SEQUENCE</scope>
    <source>
        <strain evidence="1">Q903</strain>
    </source>
</reference>
<keyword evidence="1" id="KW-0496">Mitochondrion</keyword>
<organism evidence="1">
    <name type="scientific">Picea sitchensis</name>
    <name type="common">Sitka spruce</name>
    <name type="synonym">Pinus sitchensis</name>
    <dbReference type="NCBI Taxonomy" id="3332"/>
    <lineage>
        <taxon>Eukaryota</taxon>
        <taxon>Viridiplantae</taxon>
        <taxon>Streptophyta</taxon>
        <taxon>Embryophyta</taxon>
        <taxon>Tracheophyta</taxon>
        <taxon>Spermatophyta</taxon>
        <taxon>Pinopsida</taxon>
        <taxon>Pinidae</taxon>
        <taxon>Conifers I</taxon>
        <taxon>Pinales</taxon>
        <taxon>Pinaceae</taxon>
        <taxon>Picea</taxon>
    </lineage>
</organism>
<dbReference type="AlphaFoldDB" id="A0A6B9XQZ7"/>
<gene>
    <name evidence="1" type="primary">orf05601</name>
    <name evidence="1" type="ORF">Q903MT_gene5569</name>
</gene>
<geneLocation type="mitochondrion" evidence="1"/>